<dbReference type="AlphaFoldDB" id="A0A439DAB3"/>
<sequence>MSPSQRILIYAELLSNIRQVSVGCTLPTPVSIATQATVSADGRALTVAHHGSNQTVQLPEAVAPFSQLPIHNSGGTRLSWRLPLAAPSTRRALAISEEAVPWSATDLEPGSTVACRTCGSTIVDAGTLNVWKDLPSENWAEMMEFWHCHKPHNHAHDNNEEHLTNRGYGASSRIAAQPGVGFVDLTSFLLADSDLVTSSTSASASTNRAGNEARVTVTTITLHCTSCKAQLGVRSDQAPSVSIFKWQVVVKQQNQTAPESSPNLAQCVSAMLVATMARSGCSKSVLLPIKAQTDCPRDGSKSEHGSRVQDVLNIWMFNANITFSSTEASTSPINAAKVLYRMVSQEEADKMVESITSDVQEIPLPSDAITTIFGLLDRSNRLVPESDRKFKEWTIGLLEKWDGKGG</sequence>
<dbReference type="GO" id="GO:0031624">
    <property type="term" value="F:ubiquitin conjugating enzyme binding"/>
    <property type="evidence" value="ECO:0007669"/>
    <property type="project" value="TreeGrafter"/>
</dbReference>
<protein>
    <recommendedName>
        <fullName evidence="3">Ubiquitin-conjugating enzyme E2C-binding protein</fullName>
    </recommendedName>
</protein>
<dbReference type="GO" id="GO:0061630">
    <property type="term" value="F:ubiquitin protein ligase activity"/>
    <property type="evidence" value="ECO:0007669"/>
    <property type="project" value="TreeGrafter"/>
</dbReference>
<gene>
    <name evidence="1" type="ORF">EKO27_g3734</name>
</gene>
<dbReference type="PANTHER" id="PTHR31531:SF2">
    <property type="entry name" value="E3 UBIQUITIN-PROTEIN LIGASE E3D"/>
    <property type="match status" value="1"/>
</dbReference>
<dbReference type="Pfam" id="PF09814">
    <property type="entry name" value="HECT_2"/>
    <property type="match status" value="1"/>
</dbReference>
<dbReference type="GO" id="GO:0000151">
    <property type="term" value="C:ubiquitin ligase complex"/>
    <property type="evidence" value="ECO:0007669"/>
    <property type="project" value="TreeGrafter"/>
</dbReference>
<evidence type="ECO:0000313" key="1">
    <source>
        <dbReference type="EMBL" id="RWA11349.1"/>
    </source>
</evidence>
<dbReference type="EMBL" id="RYZI01000082">
    <property type="protein sequence ID" value="RWA11349.1"/>
    <property type="molecule type" value="Genomic_DNA"/>
</dbReference>
<dbReference type="GO" id="GO:0006513">
    <property type="term" value="P:protein monoubiquitination"/>
    <property type="evidence" value="ECO:0007669"/>
    <property type="project" value="TreeGrafter"/>
</dbReference>
<comment type="caution">
    <text evidence="1">The sequence shown here is derived from an EMBL/GenBank/DDBJ whole genome shotgun (WGS) entry which is preliminary data.</text>
</comment>
<dbReference type="GO" id="GO:0051865">
    <property type="term" value="P:protein autoubiquitination"/>
    <property type="evidence" value="ECO:0007669"/>
    <property type="project" value="TreeGrafter"/>
</dbReference>
<dbReference type="GO" id="GO:0005829">
    <property type="term" value="C:cytosol"/>
    <property type="evidence" value="ECO:0007669"/>
    <property type="project" value="TreeGrafter"/>
</dbReference>
<name>A0A439DAB3_9PEZI</name>
<dbReference type="GO" id="GO:0000209">
    <property type="term" value="P:protein polyubiquitination"/>
    <property type="evidence" value="ECO:0007669"/>
    <property type="project" value="TreeGrafter"/>
</dbReference>
<reference evidence="1 2" key="1">
    <citation type="submission" date="2018-12" db="EMBL/GenBank/DDBJ databases">
        <title>Draft genome sequence of Xylaria grammica IHI A82.</title>
        <authorList>
            <person name="Buettner E."/>
            <person name="Kellner H."/>
        </authorList>
    </citation>
    <scope>NUCLEOTIDE SEQUENCE [LARGE SCALE GENOMIC DNA]</scope>
    <source>
        <strain evidence="1 2">IHI A82</strain>
    </source>
</reference>
<accession>A0A439DAB3</accession>
<evidence type="ECO:0008006" key="3">
    <source>
        <dbReference type="Google" id="ProtNLM"/>
    </source>
</evidence>
<organism evidence="1 2">
    <name type="scientific">Xylaria grammica</name>
    <dbReference type="NCBI Taxonomy" id="363999"/>
    <lineage>
        <taxon>Eukaryota</taxon>
        <taxon>Fungi</taxon>
        <taxon>Dikarya</taxon>
        <taxon>Ascomycota</taxon>
        <taxon>Pezizomycotina</taxon>
        <taxon>Sordariomycetes</taxon>
        <taxon>Xylariomycetidae</taxon>
        <taxon>Xylariales</taxon>
        <taxon>Xylariaceae</taxon>
        <taxon>Xylaria</taxon>
    </lineage>
</organism>
<dbReference type="GO" id="GO:0043161">
    <property type="term" value="P:proteasome-mediated ubiquitin-dependent protein catabolic process"/>
    <property type="evidence" value="ECO:0007669"/>
    <property type="project" value="TreeGrafter"/>
</dbReference>
<dbReference type="InterPro" id="IPR019193">
    <property type="entry name" value="UBQ-conj_enz_E2-bd_prot"/>
</dbReference>
<dbReference type="Proteomes" id="UP000286045">
    <property type="component" value="Unassembled WGS sequence"/>
</dbReference>
<dbReference type="GO" id="GO:0005634">
    <property type="term" value="C:nucleus"/>
    <property type="evidence" value="ECO:0007669"/>
    <property type="project" value="TreeGrafter"/>
</dbReference>
<keyword evidence="2" id="KW-1185">Reference proteome</keyword>
<dbReference type="STRING" id="363999.A0A439DAB3"/>
<dbReference type="PANTHER" id="PTHR31531">
    <property type="entry name" value="E3 UBIQUITIN-PROTEIN LIGASE E3D FAMILY MEMBER"/>
    <property type="match status" value="1"/>
</dbReference>
<proteinExistence type="predicted"/>
<evidence type="ECO:0000313" key="2">
    <source>
        <dbReference type="Proteomes" id="UP000286045"/>
    </source>
</evidence>
<dbReference type="GO" id="GO:0030332">
    <property type="term" value="F:cyclin binding"/>
    <property type="evidence" value="ECO:0007669"/>
    <property type="project" value="TreeGrafter"/>
</dbReference>